<keyword evidence="1" id="KW-1133">Transmembrane helix</keyword>
<sequence>MPDKLQRNKGSILIEALVALSIIVVAFSAALSLLTSSFGLNRVISDQYTGTHLAAEGIEVVKNIIDGNILRCLPWNSGFANGVFIADYNDTALSASMGSEVLRFNPLIGVYSYDGGINTKFSRQIQINLSGSNRIQVRSTTNWTTRGGFTSSVRVEDYFYNWRTDVNIPPQCR</sequence>
<reference evidence="2 3" key="1">
    <citation type="journal article" date="2016" name="Nat. Commun.">
        <title>Thousands of microbial genomes shed light on interconnected biogeochemical processes in an aquifer system.</title>
        <authorList>
            <person name="Anantharaman K."/>
            <person name="Brown C.T."/>
            <person name="Hug L.A."/>
            <person name="Sharon I."/>
            <person name="Castelle C.J."/>
            <person name="Probst A.J."/>
            <person name="Thomas B.C."/>
            <person name="Singh A."/>
            <person name="Wilkins M.J."/>
            <person name="Karaoz U."/>
            <person name="Brodie E.L."/>
            <person name="Williams K.H."/>
            <person name="Hubbard S.S."/>
            <person name="Banfield J.F."/>
        </authorList>
    </citation>
    <scope>NUCLEOTIDE SEQUENCE [LARGE SCALE GENOMIC DNA]</scope>
</reference>
<organism evidence="2 3">
    <name type="scientific">Candidatus Wolfebacteria bacterium RIFCSPLOWO2_01_FULL_45_19</name>
    <dbReference type="NCBI Taxonomy" id="1802557"/>
    <lineage>
        <taxon>Bacteria</taxon>
        <taxon>Candidatus Wolfeibacteriota</taxon>
    </lineage>
</organism>
<dbReference type="STRING" id="1802557.A3A20_00445"/>
<evidence type="ECO:0008006" key="4">
    <source>
        <dbReference type="Google" id="ProtNLM"/>
    </source>
</evidence>
<keyword evidence="1" id="KW-0812">Transmembrane</keyword>
<dbReference type="AlphaFoldDB" id="A0A1F8DR07"/>
<accession>A0A1F8DR07</accession>
<evidence type="ECO:0000313" key="3">
    <source>
        <dbReference type="Proteomes" id="UP000178946"/>
    </source>
</evidence>
<gene>
    <name evidence="2" type="ORF">A3A20_00445</name>
</gene>
<evidence type="ECO:0000313" key="2">
    <source>
        <dbReference type="EMBL" id="OGM91051.1"/>
    </source>
</evidence>
<comment type="caution">
    <text evidence="2">The sequence shown here is derived from an EMBL/GenBank/DDBJ whole genome shotgun (WGS) entry which is preliminary data.</text>
</comment>
<proteinExistence type="predicted"/>
<keyword evidence="1" id="KW-0472">Membrane</keyword>
<name>A0A1F8DR07_9BACT</name>
<protein>
    <recommendedName>
        <fullName evidence="4">Type 4 fimbrial biogenesis protein PilX N-terminal domain-containing protein</fullName>
    </recommendedName>
</protein>
<dbReference type="EMBL" id="MGIR01000004">
    <property type="protein sequence ID" value="OGM91051.1"/>
    <property type="molecule type" value="Genomic_DNA"/>
</dbReference>
<dbReference type="Proteomes" id="UP000178946">
    <property type="component" value="Unassembled WGS sequence"/>
</dbReference>
<feature type="transmembrane region" description="Helical" evidence="1">
    <location>
        <begin position="12"/>
        <end position="34"/>
    </location>
</feature>
<evidence type="ECO:0000256" key="1">
    <source>
        <dbReference type="SAM" id="Phobius"/>
    </source>
</evidence>